<proteinExistence type="predicted"/>
<dbReference type="AlphaFoldDB" id="A0A0A9CW02"/>
<feature type="compositionally biased region" description="Polar residues" evidence="1">
    <location>
        <begin position="166"/>
        <end position="187"/>
    </location>
</feature>
<reference evidence="2" key="2">
    <citation type="journal article" date="2015" name="Data Brief">
        <title>Shoot transcriptome of the giant reed, Arundo donax.</title>
        <authorList>
            <person name="Barrero R.A."/>
            <person name="Guerrero F.D."/>
            <person name="Moolhuijzen P."/>
            <person name="Goolsby J.A."/>
            <person name="Tidwell J."/>
            <person name="Bellgard S.E."/>
            <person name="Bellgard M.I."/>
        </authorList>
    </citation>
    <scope>NUCLEOTIDE SEQUENCE</scope>
    <source>
        <tissue evidence="2">Shoot tissue taken approximately 20 cm above the soil surface</tissue>
    </source>
</reference>
<protein>
    <submittedName>
        <fullName evidence="2">Uncharacterized protein</fullName>
    </submittedName>
</protein>
<dbReference type="EMBL" id="GBRH01222243">
    <property type="protein sequence ID" value="JAD75652.1"/>
    <property type="molecule type" value="Transcribed_RNA"/>
</dbReference>
<evidence type="ECO:0000313" key="2">
    <source>
        <dbReference type="EMBL" id="JAD75652.1"/>
    </source>
</evidence>
<evidence type="ECO:0000256" key="1">
    <source>
        <dbReference type="SAM" id="MobiDB-lite"/>
    </source>
</evidence>
<feature type="region of interest" description="Disordered" evidence="1">
    <location>
        <begin position="165"/>
        <end position="187"/>
    </location>
</feature>
<organism evidence="2">
    <name type="scientific">Arundo donax</name>
    <name type="common">Giant reed</name>
    <name type="synonym">Donax arundinaceus</name>
    <dbReference type="NCBI Taxonomy" id="35708"/>
    <lineage>
        <taxon>Eukaryota</taxon>
        <taxon>Viridiplantae</taxon>
        <taxon>Streptophyta</taxon>
        <taxon>Embryophyta</taxon>
        <taxon>Tracheophyta</taxon>
        <taxon>Spermatophyta</taxon>
        <taxon>Magnoliopsida</taxon>
        <taxon>Liliopsida</taxon>
        <taxon>Poales</taxon>
        <taxon>Poaceae</taxon>
        <taxon>PACMAD clade</taxon>
        <taxon>Arundinoideae</taxon>
        <taxon>Arundineae</taxon>
        <taxon>Arundo</taxon>
    </lineage>
</organism>
<name>A0A0A9CW02_ARUDO</name>
<reference evidence="2" key="1">
    <citation type="submission" date="2014-09" db="EMBL/GenBank/DDBJ databases">
        <authorList>
            <person name="Magalhaes I.L.F."/>
            <person name="Oliveira U."/>
            <person name="Santos F.R."/>
            <person name="Vidigal T.H.D.A."/>
            <person name="Brescovit A.D."/>
            <person name="Santos A.J."/>
        </authorList>
    </citation>
    <scope>NUCLEOTIDE SEQUENCE</scope>
    <source>
        <tissue evidence="2">Shoot tissue taken approximately 20 cm above the soil surface</tissue>
    </source>
</reference>
<sequence length="187" mass="20410">MVSSFSSAGRFIRMSDLGEVAITSCVLPSGMACTVGENSTMYSQMERRQSISLFHIDLFSGESGSNLWQVPNTVAYRLVMALEMATAVQTPLPLPDMSSPSSSLVYFSFISSISSSSIVFSATACCSFFMLSLLTDGEMRDAAAILLDVVRFMLWLLHPRGDARYSCSSPLSENEATRNNGRTYSRS</sequence>
<accession>A0A0A9CW02</accession>